<dbReference type="InterPro" id="IPR038765">
    <property type="entry name" value="Papain-like_cys_pep_sf"/>
</dbReference>
<name>A0ABW0W424_9BACL</name>
<dbReference type="Pfam" id="PF01841">
    <property type="entry name" value="Transglut_core"/>
    <property type="match status" value="1"/>
</dbReference>
<protein>
    <submittedName>
        <fullName evidence="3">Transglutaminase domain-containing protein</fullName>
    </submittedName>
</protein>
<keyword evidence="4" id="KW-1185">Reference proteome</keyword>
<dbReference type="Gene3D" id="3.10.620.30">
    <property type="match status" value="1"/>
</dbReference>
<feature type="domain" description="Transglutaminase-like" evidence="2">
    <location>
        <begin position="170"/>
        <end position="226"/>
    </location>
</feature>
<reference evidence="4" key="1">
    <citation type="journal article" date="2019" name="Int. J. Syst. Evol. Microbiol.">
        <title>The Global Catalogue of Microorganisms (GCM) 10K type strain sequencing project: providing services to taxonomists for standard genome sequencing and annotation.</title>
        <authorList>
            <consortium name="The Broad Institute Genomics Platform"/>
            <consortium name="The Broad Institute Genome Sequencing Center for Infectious Disease"/>
            <person name="Wu L."/>
            <person name="Ma J."/>
        </authorList>
    </citation>
    <scope>NUCLEOTIDE SEQUENCE [LARGE SCALE GENOMIC DNA]</scope>
    <source>
        <strain evidence="4">CGMCC 1.3240</strain>
    </source>
</reference>
<organism evidence="3 4">
    <name type="scientific">Paenibacillus solisilvae</name>
    <dbReference type="NCBI Taxonomy" id="2486751"/>
    <lineage>
        <taxon>Bacteria</taxon>
        <taxon>Bacillati</taxon>
        <taxon>Bacillota</taxon>
        <taxon>Bacilli</taxon>
        <taxon>Bacillales</taxon>
        <taxon>Paenibacillaceae</taxon>
        <taxon>Paenibacillus</taxon>
    </lineage>
</organism>
<evidence type="ECO:0000256" key="1">
    <source>
        <dbReference type="SAM" id="SignalP"/>
    </source>
</evidence>
<dbReference type="SUPFAM" id="SSF54001">
    <property type="entry name" value="Cysteine proteinases"/>
    <property type="match status" value="1"/>
</dbReference>
<proteinExistence type="predicted"/>
<evidence type="ECO:0000313" key="4">
    <source>
        <dbReference type="Proteomes" id="UP001596047"/>
    </source>
</evidence>
<dbReference type="InterPro" id="IPR052557">
    <property type="entry name" value="CAP/Cytokinesis_protein"/>
</dbReference>
<dbReference type="SMART" id="SM00460">
    <property type="entry name" value="TGc"/>
    <property type="match status" value="1"/>
</dbReference>
<dbReference type="PANTHER" id="PTHR46333:SF2">
    <property type="entry name" value="CYTOKINESIS PROTEIN 3"/>
    <property type="match status" value="1"/>
</dbReference>
<evidence type="ECO:0000259" key="2">
    <source>
        <dbReference type="SMART" id="SM00460"/>
    </source>
</evidence>
<accession>A0ABW0W424</accession>
<dbReference type="RefSeq" id="WP_379191625.1">
    <property type="nucleotide sequence ID" value="NZ_JBHSOW010000109.1"/>
</dbReference>
<gene>
    <name evidence="3" type="ORF">ACFPYJ_28420</name>
</gene>
<dbReference type="Proteomes" id="UP001596047">
    <property type="component" value="Unassembled WGS sequence"/>
</dbReference>
<dbReference type="InterPro" id="IPR002931">
    <property type="entry name" value="Transglutaminase-like"/>
</dbReference>
<evidence type="ECO:0000313" key="3">
    <source>
        <dbReference type="EMBL" id="MFC5652962.1"/>
    </source>
</evidence>
<keyword evidence="1" id="KW-0732">Signal</keyword>
<dbReference type="PANTHER" id="PTHR46333">
    <property type="entry name" value="CYTOKINESIS PROTEIN 3"/>
    <property type="match status" value="1"/>
</dbReference>
<comment type="caution">
    <text evidence="3">The sequence shown here is derived from an EMBL/GenBank/DDBJ whole genome shotgun (WGS) entry which is preliminary data.</text>
</comment>
<feature type="signal peptide" evidence="1">
    <location>
        <begin position="1"/>
        <end position="24"/>
    </location>
</feature>
<sequence>MKKWMKVMLACGILIGSASIPSWAGHLNAVHAAFAGTASQDQLAKDMALSLNRRDSSAQFTYAGSMAALKKDIKEAWNRIMNKDDYLHYIVKGYSYNATGDGDTAEINMRFTYWETLAETNEVKKRISQTLSRILKPGMNDHQKERAVHDWIVGHIAYDTSLVSHSAYDGLVKGKTVCQGYALITYEMMRQAGIPVKIVEGSSRGINHTWNLVQIGGKWYHVDTTWDDPTPDAAGRVVYNYYNLTDTQLRADHYWTTSAWYPPAVTAYDEVLTALAVKDSANAAFYKDLYEQAGYLYLTDARTAADLQSLTGKIRSAVTNRQQKLAIRYLKGATVVSDVRKAVEAQRGLSSYRYSYEDFSRTAADDKLIVIEFTYTAAKGKK</sequence>
<feature type="chain" id="PRO_5047029135" evidence="1">
    <location>
        <begin position="25"/>
        <end position="382"/>
    </location>
</feature>
<dbReference type="EMBL" id="JBHSOW010000109">
    <property type="protein sequence ID" value="MFC5652962.1"/>
    <property type="molecule type" value="Genomic_DNA"/>
</dbReference>